<dbReference type="RefSeq" id="WP_158629724.1">
    <property type="nucleotide sequence ID" value="NZ_CP034413.3"/>
</dbReference>
<keyword evidence="3" id="KW-1185">Reference proteome</keyword>
<dbReference type="Proteomes" id="UP000298642">
    <property type="component" value="Chromosome"/>
</dbReference>
<sequence length="157" mass="16338">MRRGNSLAAIFLKGMKFMAEYSNSAIVTVAAGQNVPFTEEANTGKPCIVHREGAGLVTLRGLTNQCRAKFKVSFGANIAIPTGGTVEAITAAISINGEALNASTATITPAAAEDFFNIYVSAVVDVPRGCCVTVAAKNTSTQPILVANSNFIVERIA</sequence>
<evidence type="ECO:0000313" key="2">
    <source>
        <dbReference type="EMBL" id="QCI60673.1"/>
    </source>
</evidence>
<gene>
    <name evidence="1" type="ORF">EIO64_07470</name>
    <name evidence="2" type="ORF">EIO64_16890</name>
</gene>
<reference evidence="2" key="3">
    <citation type="submission" date="2021-06" db="EMBL/GenBank/DDBJ databases">
        <authorList>
            <person name="Le Roy T."/>
            <person name="Van der Smissen P."/>
            <person name="Delzenne N."/>
            <person name="Muccioli G."/>
            <person name="Collet J.F."/>
            <person name="Cani P.D."/>
        </authorList>
    </citation>
    <scope>NUCLEOTIDE SEQUENCE</scope>
    <source>
        <strain evidence="2">J115</strain>
    </source>
</reference>
<evidence type="ECO:0000313" key="1">
    <source>
        <dbReference type="EMBL" id="QCI59075.1"/>
    </source>
</evidence>
<dbReference type="EMBL" id="CP034413">
    <property type="protein sequence ID" value="QCI59075.1"/>
    <property type="molecule type" value="Genomic_DNA"/>
</dbReference>
<dbReference type="KEGG" id="obj:EIO64_07470"/>
<organism evidence="2 3">
    <name type="scientific">Dysosmobacter welbionis</name>
    <dbReference type="NCBI Taxonomy" id="2093857"/>
    <lineage>
        <taxon>Bacteria</taxon>
        <taxon>Bacillati</taxon>
        <taxon>Bacillota</taxon>
        <taxon>Clostridia</taxon>
        <taxon>Eubacteriales</taxon>
        <taxon>Oscillospiraceae</taxon>
        <taxon>Dysosmobacter</taxon>
    </lineage>
</organism>
<dbReference type="KEGG" id="obj:EIO64_16890"/>
<accession>A0A4D7AT87</accession>
<dbReference type="AlphaFoldDB" id="A0A4D7AT87"/>
<reference evidence="2" key="2">
    <citation type="journal article" date="2020" name="Int. J. Syst. Evol. Microbiol.">
        <title>Dysosmobacter welbionis gen. nov., sp. nov., isolated from human faeces and emended description of the genus Oscillibacter.</title>
        <authorList>
            <person name="Le Roy T."/>
            <person name="Van der Smissen P."/>
            <person name="Paquot A."/>
            <person name="Delzenne N."/>
            <person name="Muccioli G.G."/>
            <person name="Collet J.F."/>
            <person name="Cani P.D."/>
        </authorList>
    </citation>
    <scope>NUCLEOTIDE SEQUENCE</scope>
    <source>
        <strain evidence="2">J115</strain>
    </source>
</reference>
<dbReference type="EMBL" id="CP034413">
    <property type="protein sequence ID" value="QCI60673.1"/>
    <property type="molecule type" value="Genomic_DNA"/>
</dbReference>
<proteinExistence type="predicted"/>
<evidence type="ECO:0000313" key="3">
    <source>
        <dbReference type="Proteomes" id="UP000298642"/>
    </source>
</evidence>
<protein>
    <submittedName>
        <fullName evidence="2">Uncharacterized protein</fullName>
    </submittedName>
</protein>
<reference evidence="3" key="1">
    <citation type="submission" date="2018-12" db="EMBL/GenBank/DDBJ databases">
        <title>Dusodibacter welbiota gen. nov., sp. nov., isolated from human faeces and emended description of the Oscillibacter genus.</title>
        <authorList>
            <person name="Le Roy T."/>
            <person name="Van der Smissen P."/>
            <person name="Delzenne N."/>
            <person name="Muccioli G."/>
            <person name="Collet J.F."/>
            <person name="Cani P.D."/>
        </authorList>
    </citation>
    <scope>NUCLEOTIDE SEQUENCE [LARGE SCALE GENOMIC DNA]</scope>
    <source>
        <strain evidence="3">J115</strain>
    </source>
</reference>
<name>A0A4D7AT87_9FIRM</name>